<dbReference type="Pfam" id="PF13620">
    <property type="entry name" value="CarboxypepD_reg"/>
    <property type="match status" value="1"/>
</dbReference>
<dbReference type="InterPro" id="IPR050809">
    <property type="entry name" value="UgpAE/MalFG_permease"/>
</dbReference>
<dbReference type="CDD" id="cd06261">
    <property type="entry name" value="TM_PBP2"/>
    <property type="match status" value="1"/>
</dbReference>
<comment type="similarity">
    <text evidence="7">Belongs to the binding-protein-dependent transport system permease family.</text>
</comment>
<dbReference type="SUPFAM" id="SSF161098">
    <property type="entry name" value="MetI-like"/>
    <property type="match status" value="1"/>
</dbReference>
<feature type="region of interest" description="Disordered" evidence="8">
    <location>
        <begin position="1"/>
        <end position="27"/>
    </location>
</feature>
<dbReference type="Pfam" id="PF00528">
    <property type="entry name" value="BPD_transp_1"/>
    <property type="match status" value="1"/>
</dbReference>
<accession>A0ABV9E348</accession>
<feature type="transmembrane region" description="Helical" evidence="7">
    <location>
        <begin position="130"/>
        <end position="151"/>
    </location>
</feature>
<feature type="transmembrane region" description="Helical" evidence="7">
    <location>
        <begin position="98"/>
        <end position="118"/>
    </location>
</feature>
<comment type="caution">
    <text evidence="10">The sequence shown here is derived from an EMBL/GenBank/DDBJ whole genome shotgun (WGS) entry which is preliminary data.</text>
</comment>
<dbReference type="Proteomes" id="UP001595923">
    <property type="component" value="Unassembled WGS sequence"/>
</dbReference>
<proteinExistence type="inferred from homology"/>
<dbReference type="RefSeq" id="WP_378577955.1">
    <property type="nucleotide sequence ID" value="NZ_JBHSFQ010000026.1"/>
</dbReference>
<keyword evidence="2 7" id="KW-0813">Transport</keyword>
<evidence type="ECO:0000313" key="10">
    <source>
        <dbReference type="EMBL" id="MFC4564619.1"/>
    </source>
</evidence>
<dbReference type="EMBL" id="JBHSFQ010000026">
    <property type="protein sequence ID" value="MFC4564619.1"/>
    <property type="molecule type" value="Genomic_DNA"/>
</dbReference>
<dbReference type="PROSITE" id="PS50928">
    <property type="entry name" value="ABC_TM1"/>
    <property type="match status" value="1"/>
</dbReference>
<comment type="subcellular location">
    <subcellularLocation>
        <location evidence="1 7">Cell membrane</location>
        <topology evidence="1 7">Multi-pass membrane protein</topology>
    </subcellularLocation>
</comment>
<feature type="transmembrane region" description="Helical" evidence="7">
    <location>
        <begin position="370"/>
        <end position="391"/>
    </location>
</feature>
<feature type="transmembrane region" description="Helical" evidence="7">
    <location>
        <begin position="428"/>
        <end position="447"/>
    </location>
</feature>
<evidence type="ECO:0000256" key="7">
    <source>
        <dbReference type="RuleBase" id="RU363032"/>
    </source>
</evidence>
<protein>
    <submittedName>
        <fullName evidence="10">ABC transporter permease subunit</fullName>
    </submittedName>
</protein>
<keyword evidence="11" id="KW-1185">Reference proteome</keyword>
<keyword evidence="3" id="KW-1003">Cell membrane</keyword>
<dbReference type="PANTHER" id="PTHR43227:SF8">
    <property type="entry name" value="DIACETYLCHITOBIOSE UPTAKE SYSTEM PERMEASE PROTEIN DASB"/>
    <property type="match status" value="1"/>
</dbReference>
<keyword evidence="5 7" id="KW-1133">Transmembrane helix</keyword>
<evidence type="ECO:0000256" key="4">
    <source>
        <dbReference type="ARBA" id="ARBA00022692"/>
    </source>
</evidence>
<evidence type="ECO:0000313" key="11">
    <source>
        <dbReference type="Proteomes" id="UP001595923"/>
    </source>
</evidence>
<name>A0ABV9E348_9ACTN</name>
<keyword evidence="6 7" id="KW-0472">Membrane</keyword>
<evidence type="ECO:0000256" key="5">
    <source>
        <dbReference type="ARBA" id="ARBA00022989"/>
    </source>
</evidence>
<evidence type="ECO:0000256" key="1">
    <source>
        <dbReference type="ARBA" id="ARBA00004651"/>
    </source>
</evidence>
<evidence type="ECO:0000256" key="2">
    <source>
        <dbReference type="ARBA" id="ARBA00022448"/>
    </source>
</evidence>
<dbReference type="Gene3D" id="1.10.3720.10">
    <property type="entry name" value="MetI-like"/>
    <property type="match status" value="2"/>
</dbReference>
<dbReference type="SUPFAM" id="SSF49478">
    <property type="entry name" value="Cna protein B-type domain"/>
    <property type="match status" value="1"/>
</dbReference>
<dbReference type="InterPro" id="IPR035906">
    <property type="entry name" value="MetI-like_sf"/>
</dbReference>
<sequence>MATTGEPEAVPLSGTPEPAETGDAAAPTGSGRLGPPSWLALVFLLPALLFLGAYMLYPILFSVYRSLWDAAGLEFVGVQNYIELFTTPSTFVALRNNVIWVVVAPIVVTVAGLLFAVLTERIRWATAFKMIVFMPMAISFLASGVIFRLVYEQDPDRGLANAVITTVQDTISPSAAFPDARPRPESPLAAADGGFELGDEVATGETALIPLVGVQADDLPGGTEPAAAAEPADGTVTGTVWLDFTRGGGGEEGAIDPTEMGLPAMEVQAVSGGQVAGTTLTDPDGSFAFDGLAEGSYTLRLSAANFTEPYNGVTWLGPTLITPAIIGAYLWVWAGFAMVLIAAGLSAIPRDALEAARVDGATEWQVFRRVTVPLLSPVLMVVFITLMIYVLKIFDLVFIIAPGSVQRDANVLAVEMWRVSFGGGNDQGLGSALAVFLLVLVVPAMIFQIRRFRQENK</sequence>
<organism evidence="10 11">
    <name type="scientific">Nocardiopsis mangrovi</name>
    <dbReference type="NCBI Taxonomy" id="1179818"/>
    <lineage>
        <taxon>Bacteria</taxon>
        <taxon>Bacillati</taxon>
        <taxon>Actinomycetota</taxon>
        <taxon>Actinomycetes</taxon>
        <taxon>Streptosporangiales</taxon>
        <taxon>Nocardiopsidaceae</taxon>
        <taxon>Nocardiopsis</taxon>
    </lineage>
</organism>
<reference evidence="11" key="1">
    <citation type="journal article" date="2019" name="Int. J. Syst. Evol. Microbiol.">
        <title>The Global Catalogue of Microorganisms (GCM) 10K type strain sequencing project: providing services to taxonomists for standard genome sequencing and annotation.</title>
        <authorList>
            <consortium name="The Broad Institute Genomics Platform"/>
            <consortium name="The Broad Institute Genome Sequencing Center for Infectious Disease"/>
            <person name="Wu L."/>
            <person name="Ma J."/>
        </authorList>
    </citation>
    <scope>NUCLEOTIDE SEQUENCE [LARGE SCALE GENOMIC DNA]</scope>
    <source>
        <strain evidence="11">XZYJ18</strain>
    </source>
</reference>
<dbReference type="PANTHER" id="PTHR43227">
    <property type="entry name" value="BLL4140 PROTEIN"/>
    <property type="match status" value="1"/>
</dbReference>
<feature type="domain" description="ABC transmembrane type-1" evidence="9">
    <location>
        <begin position="94"/>
        <end position="448"/>
    </location>
</feature>
<evidence type="ECO:0000256" key="6">
    <source>
        <dbReference type="ARBA" id="ARBA00023136"/>
    </source>
</evidence>
<dbReference type="InterPro" id="IPR000515">
    <property type="entry name" value="MetI-like"/>
</dbReference>
<gene>
    <name evidence="10" type="ORF">ACFO4E_22405</name>
</gene>
<evidence type="ECO:0000256" key="3">
    <source>
        <dbReference type="ARBA" id="ARBA00022475"/>
    </source>
</evidence>
<keyword evidence="4 7" id="KW-0812">Transmembrane</keyword>
<evidence type="ECO:0000259" key="9">
    <source>
        <dbReference type="PROSITE" id="PS50928"/>
    </source>
</evidence>
<feature type="transmembrane region" description="Helical" evidence="7">
    <location>
        <begin position="38"/>
        <end position="57"/>
    </location>
</feature>
<evidence type="ECO:0000256" key="8">
    <source>
        <dbReference type="SAM" id="MobiDB-lite"/>
    </source>
</evidence>
<feature type="transmembrane region" description="Helical" evidence="7">
    <location>
        <begin position="328"/>
        <end position="349"/>
    </location>
</feature>